<gene>
    <name evidence="10" type="primary">gatB</name>
    <name evidence="12" type="ORF">A2997_01410</name>
</gene>
<feature type="domain" description="Asn/Gln amidotransferase" evidence="11">
    <location>
        <begin position="325"/>
        <end position="485"/>
    </location>
</feature>
<sequence>MSDNSRTYYPTIGLEIHAELATNTKMFCRCANNAFDSEPNAHVCPVCMAHPGTLPVPNKQAIEHVINVGLVVNGEVANFTEFDRKNYFYPDIPKGYQISQYKYPIVSGGELAGVKITRIHLEEDTATSQHSGNVSFINYNRAGVPLMELVTEPVIHSAEHAMEFAEELRLLLRTLGVSKANMECGEMRVEVNISVSPDKEKFGTKVEIKNLNSFNVVGRAIAYEIKRMTDLYEDGRENEIVQETRGWDDTKQITFTQRRKEQSEDYRYFPEPDIPKLYLHEMFNIDEMRQTLPELPEEKRNRYRNEYGIKDEDIESYINSRELAVLFENTIIAYPNDRELVKLTSNYITSDLVGLIKKGSSILENGEIKEIDFIKYIIPEHFATLIQMIGRGDISSRGAKDILAILATEGGNPEVIAKEKGLIQQHDESALRNIATRVITENPTVVSDFKAGKENAIKFLVGQGMKVSNGSANPTILEKILREMV</sequence>
<dbReference type="Pfam" id="PF02637">
    <property type="entry name" value="GatB_Yqey"/>
    <property type="match status" value="1"/>
</dbReference>
<dbReference type="InterPro" id="IPR004413">
    <property type="entry name" value="GatB"/>
</dbReference>
<dbReference type="InterPro" id="IPR017959">
    <property type="entry name" value="Asn/Gln-tRNA_amidoTrfase_suB/E"/>
</dbReference>
<dbReference type="NCBIfam" id="NF004012">
    <property type="entry name" value="PRK05477.1-2"/>
    <property type="match status" value="1"/>
</dbReference>
<evidence type="ECO:0000259" key="11">
    <source>
        <dbReference type="SMART" id="SM00845"/>
    </source>
</evidence>
<dbReference type="Gene3D" id="1.10.150.380">
    <property type="entry name" value="GatB domain, N-terminal subdomain"/>
    <property type="match status" value="1"/>
</dbReference>
<dbReference type="Pfam" id="PF02934">
    <property type="entry name" value="GatB_N"/>
    <property type="match status" value="1"/>
</dbReference>
<keyword evidence="3 10" id="KW-0436">Ligase</keyword>
<comment type="subunit">
    <text evidence="2 10">Heterotrimer of A, B and C subunits.</text>
</comment>
<evidence type="ECO:0000256" key="8">
    <source>
        <dbReference type="ARBA" id="ARBA00047380"/>
    </source>
</evidence>
<dbReference type="NCBIfam" id="NF004014">
    <property type="entry name" value="PRK05477.1-4"/>
    <property type="match status" value="1"/>
</dbReference>
<dbReference type="Gene3D" id="1.10.10.410">
    <property type="match status" value="1"/>
</dbReference>
<evidence type="ECO:0000256" key="1">
    <source>
        <dbReference type="ARBA" id="ARBA00005306"/>
    </source>
</evidence>
<accession>A0A1F6WNA9</accession>
<comment type="caution">
    <text evidence="12">The sequence shown here is derived from an EMBL/GenBank/DDBJ whole genome shotgun (WGS) entry which is preliminary data.</text>
</comment>
<dbReference type="GO" id="GO:0050566">
    <property type="term" value="F:asparaginyl-tRNA synthase (glutamine-hydrolyzing) activity"/>
    <property type="evidence" value="ECO:0007669"/>
    <property type="project" value="RHEA"/>
</dbReference>
<dbReference type="PROSITE" id="PS01234">
    <property type="entry name" value="GATB"/>
    <property type="match status" value="1"/>
</dbReference>
<dbReference type="SUPFAM" id="SSF89095">
    <property type="entry name" value="GatB/YqeY motif"/>
    <property type="match status" value="2"/>
</dbReference>
<dbReference type="InterPro" id="IPR023168">
    <property type="entry name" value="GatB_Yqey_C_2"/>
</dbReference>
<comment type="catalytic activity">
    <reaction evidence="8 10">
        <text>L-aspartyl-tRNA(Asn) + L-glutamine + ATP + H2O = L-asparaginyl-tRNA(Asn) + L-glutamate + ADP + phosphate + 2 H(+)</text>
        <dbReference type="Rhea" id="RHEA:14513"/>
        <dbReference type="Rhea" id="RHEA-COMP:9674"/>
        <dbReference type="Rhea" id="RHEA-COMP:9677"/>
        <dbReference type="ChEBI" id="CHEBI:15377"/>
        <dbReference type="ChEBI" id="CHEBI:15378"/>
        <dbReference type="ChEBI" id="CHEBI:29985"/>
        <dbReference type="ChEBI" id="CHEBI:30616"/>
        <dbReference type="ChEBI" id="CHEBI:43474"/>
        <dbReference type="ChEBI" id="CHEBI:58359"/>
        <dbReference type="ChEBI" id="CHEBI:78515"/>
        <dbReference type="ChEBI" id="CHEBI:78516"/>
        <dbReference type="ChEBI" id="CHEBI:456216"/>
    </reaction>
</comment>
<evidence type="ECO:0000256" key="3">
    <source>
        <dbReference type="ARBA" id="ARBA00022598"/>
    </source>
</evidence>
<evidence type="ECO:0000256" key="2">
    <source>
        <dbReference type="ARBA" id="ARBA00011123"/>
    </source>
</evidence>
<evidence type="ECO:0000256" key="6">
    <source>
        <dbReference type="ARBA" id="ARBA00022917"/>
    </source>
</evidence>
<dbReference type="NCBIfam" id="TIGR00133">
    <property type="entry name" value="gatB"/>
    <property type="match status" value="1"/>
</dbReference>
<comment type="similarity">
    <text evidence="1 10">Belongs to the GatB/GatE family. GatB subfamily.</text>
</comment>
<keyword evidence="4 10" id="KW-0547">Nucleotide-binding</keyword>
<dbReference type="FunFam" id="1.10.10.410:FF:000001">
    <property type="entry name" value="Aspartyl/glutamyl-tRNA(Asn/Gln) amidotransferase subunit B"/>
    <property type="match status" value="1"/>
</dbReference>
<dbReference type="InterPro" id="IPR018027">
    <property type="entry name" value="Asn/Gln_amidotransferase"/>
</dbReference>
<dbReference type="InterPro" id="IPR014746">
    <property type="entry name" value="Gln_synth/guanido_kin_cat_dom"/>
</dbReference>
<dbReference type="GO" id="GO:0005524">
    <property type="term" value="F:ATP binding"/>
    <property type="evidence" value="ECO:0007669"/>
    <property type="project" value="UniProtKB-KW"/>
</dbReference>
<dbReference type="HAMAP" id="MF_00121">
    <property type="entry name" value="GatB"/>
    <property type="match status" value="1"/>
</dbReference>
<dbReference type="AlphaFoldDB" id="A0A1F6WNA9"/>
<evidence type="ECO:0000256" key="7">
    <source>
        <dbReference type="ARBA" id="ARBA00024799"/>
    </source>
</evidence>
<proteinExistence type="inferred from homology"/>
<evidence type="ECO:0000313" key="13">
    <source>
        <dbReference type="Proteomes" id="UP000179448"/>
    </source>
</evidence>
<evidence type="ECO:0000256" key="9">
    <source>
        <dbReference type="ARBA" id="ARBA00047913"/>
    </source>
</evidence>
<evidence type="ECO:0000256" key="4">
    <source>
        <dbReference type="ARBA" id="ARBA00022741"/>
    </source>
</evidence>
<dbReference type="InterPro" id="IPR042114">
    <property type="entry name" value="GatB_C_1"/>
</dbReference>
<comment type="function">
    <text evidence="7 10">Allows the formation of correctly charged Asn-tRNA(Asn) or Gln-tRNA(Gln) through the transamidation of misacylated Asp-tRNA(Asn) or Glu-tRNA(Gln) in organisms which lack either or both of asparaginyl-tRNA or glutaminyl-tRNA synthetases. The reaction takes place in the presence of glutamine and ATP through an activated phospho-Asp-tRNA(Asn) or phospho-Glu-tRNA(Gln).</text>
</comment>
<evidence type="ECO:0000313" key="12">
    <source>
        <dbReference type="EMBL" id="OGI83369.1"/>
    </source>
</evidence>
<dbReference type="GO" id="GO:0006412">
    <property type="term" value="P:translation"/>
    <property type="evidence" value="ECO:0007669"/>
    <property type="project" value="UniProtKB-UniRule"/>
</dbReference>
<dbReference type="InterPro" id="IPR003789">
    <property type="entry name" value="Asn/Gln_tRNA_amidoTrase-B-like"/>
</dbReference>
<comment type="catalytic activity">
    <reaction evidence="9 10">
        <text>L-glutamyl-tRNA(Gln) + L-glutamine + ATP + H2O = L-glutaminyl-tRNA(Gln) + L-glutamate + ADP + phosphate + H(+)</text>
        <dbReference type="Rhea" id="RHEA:17521"/>
        <dbReference type="Rhea" id="RHEA-COMP:9681"/>
        <dbReference type="Rhea" id="RHEA-COMP:9684"/>
        <dbReference type="ChEBI" id="CHEBI:15377"/>
        <dbReference type="ChEBI" id="CHEBI:15378"/>
        <dbReference type="ChEBI" id="CHEBI:29985"/>
        <dbReference type="ChEBI" id="CHEBI:30616"/>
        <dbReference type="ChEBI" id="CHEBI:43474"/>
        <dbReference type="ChEBI" id="CHEBI:58359"/>
        <dbReference type="ChEBI" id="CHEBI:78520"/>
        <dbReference type="ChEBI" id="CHEBI:78521"/>
        <dbReference type="ChEBI" id="CHEBI:456216"/>
    </reaction>
</comment>
<keyword evidence="6 10" id="KW-0648">Protein biosynthesis</keyword>
<dbReference type="SMART" id="SM00845">
    <property type="entry name" value="GatB_Yqey"/>
    <property type="match status" value="1"/>
</dbReference>
<evidence type="ECO:0000256" key="5">
    <source>
        <dbReference type="ARBA" id="ARBA00022840"/>
    </source>
</evidence>
<dbReference type="EMBL" id="MFUQ01000018">
    <property type="protein sequence ID" value="OGI83369.1"/>
    <property type="molecule type" value="Genomic_DNA"/>
</dbReference>
<organism evidence="12 13">
    <name type="scientific">Candidatus Nomurabacteria bacterium RIFCSPLOWO2_01_FULL_36_10b</name>
    <dbReference type="NCBI Taxonomy" id="1801766"/>
    <lineage>
        <taxon>Bacteria</taxon>
        <taxon>Candidatus Nomuraibacteriota</taxon>
    </lineage>
</organism>
<name>A0A1F6WNA9_9BACT</name>
<keyword evidence="5 10" id="KW-0067">ATP-binding</keyword>
<dbReference type="GO" id="GO:0050567">
    <property type="term" value="F:glutaminyl-tRNA synthase (glutamine-hydrolyzing) activity"/>
    <property type="evidence" value="ECO:0007669"/>
    <property type="project" value="UniProtKB-UniRule"/>
</dbReference>
<dbReference type="EC" id="6.3.5.-" evidence="10"/>
<dbReference type="InterPro" id="IPR017958">
    <property type="entry name" value="Gln-tRNA_amidoTrfase_suB_CS"/>
</dbReference>
<dbReference type="STRING" id="1801766.A2997_01410"/>
<dbReference type="InterPro" id="IPR006075">
    <property type="entry name" value="Asn/Gln-tRNA_Trfase_suB/E_cat"/>
</dbReference>
<reference evidence="12 13" key="1">
    <citation type="journal article" date="2016" name="Nat. Commun.">
        <title>Thousands of microbial genomes shed light on interconnected biogeochemical processes in an aquifer system.</title>
        <authorList>
            <person name="Anantharaman K."/>
            <person name="Brown C.T."/>
            <person name="Hug L.A."/>
            <person name="Sharon I."/>
            <person name="Castelle C.J."/>
            <person name="Probst A.J."/>
            <person name="Thomas B.C."/>
            <person name="Singh A."/>
            <person name="Wilkins M.J."/>
            <person name="Karaoz U."/>
            <person name="Brodie E.L."/>
            <person name="Williams K.H."/>
            <person name="Hubbard S.S."/>
            <person name="Banfield J.F."/>
        </authorList>
    </citation>
    <scope>NUCLEOTIDE SEQUENCE [LARGE SCALE GENOMIC DNA]</scope>
</reference>
<dbReference type="PANTHER" id="PTHR11659">
    <property type="entry name" value="GLUTAMYL-TRNA GLN AMIDOTRANSFERASE SUBUNIT B MITOCHONDRIAL AND PROKARYOTIC PET112-RELATED"/>
    <property type="match status" value="1"/>
</dbReference>
<protein>
    <recommendedName>
        <fullName evidence="10">Aspartyl/glutamyl-tRNA(Asn/Gln) amidotransferase subunit B</fullName>
        <shortName evidence="10">Asp/Glu-ADT subunit B</shortName>
        <ecNumber evidence="10">6.3.5.-</ecNumber>
    </recommendedName>
</protein>
<dbReference type="Proteomes" id="UP000179448">
    <property type="component" value="Unassembled WGS sequence"/>
</dbReference>
<dbReference type="SUPFAM" id="SSF55931">
    <property type="entry name" value="Glutamine synthetase/guanido kinase"/>
    <property type="match status" value="1"/>
</dbReference>
<evidence type="ECO:0000256" key="10">
    <source>
        <dbReference type="HAMAP-Rule" id="MF_00121"/>
    </source>
</evidence>